<dbReference type="HAMAP" id="MF_00011">
    <property type="entry name" value="Adenylosucc_synth"/>
    <property type="match status" value="1"/>
</dbReference>
<dbReference type="InterPro" id="IPR027417">
    <property type="entry name" value="P-loop_NTPase"/>
</dbReference>
<dbReference type="Gene3D" id="3.90.170.10">
    <property type="entry name" value="Adenylosuccinate Synthetase, subunit A, domain 3"/>
    <property type="match status" value="1"/>
</dbReference>
<dbReference type="EC" id="6.3.4.4" evidence="1"/>
<dbReference type="SMART" id="SM00788">
    <property type="entry name" value="Adenylsucc_synt"/>
    <property type="match status" value="1"/>
</dbReference>
<dbReference type="InterPro" id="IPR001114">
    <property type="entry name" value="Adenylosuccinate_synthetase"/>
</dbReference>
<dbReference type="SUPFAM" id="SSF52540">
    <property type="entry name" value="P-loop containing nucleoside triphosphate hydrolases"/>
    <property type="match status" value="1"/>
</dbReference>
<feature type="non-terminal residue" evidence="1">
    <location>
        <position position="1"/>
    </location>
</feature>
<dbReference type="AlphaFoldDB" id="T1A3Z8"/>
<organism evidence="1">
    <name type="scientific">mine drainage metagenome</name>
    <dbReference type="NCBI Taxonomy" id="410659"/>
    <lineage>
        <taxon>unclassified sequences</taxon>
        <taxon>metagenomes</taxon>
        <taxon>ecological metagenomes</taxon>
    </lineage>
</organism>
<reference evidence="1" key="1">
    <citation type="submission" date="2013-08" db="EMBL/GenBank/DDBJ databases">
        <authorList>
            <person name="Mendez C."/>
            <person name="Richter M."/>
            <person name="Ferrer M."/>
            <person name="Sanchez J."/>
        </authorList>
    </citation>
    <scope>NUCLEOTIDE SEQUENCE</scope>
</reference>
<accession>T1A3Z8</accession>
<gene>
    <name evidence="1" type="ORF">B2A_06802</name>
</gene>
<dbReference type="PANTHER" id="PTHR11846:SF0">
    <property type="entry name" value="ADENYLOSUCCINATE SYNTHETASE"/>
    <property type="match status" value="1"/>
</dbReference>
<dbReference type="EMBL" id="AUZZ01004842">
    <property type="protein sequence ID" value="EQD51722.1"/>
    <property type="molecule type" value="Genomic_DNA"/>
</dbReference>
<dbReference type="GO" id="GO:0044208">
    <property type="term" value="P:'de novo' AMP biosynthetic process"/>
    <property type="evidence" value="ECO:0007669"/>
    <property type="project" value="TreeGrafter"/>
</dbReference>
<dbReference type="GO" id="GO:0004019">
    <property type="term" value="F:adenylosuccinate synthase activity"/>
    <property type="evidence" value="ECO:0007669"/>
    <property type="project" value="UniProtKB-EC"/>
</dbReference>
<dbReference type="GO" id="GO:0005737">
    <property type="term" value="C:cytoplasm"/>
    <property type="evidence" value="ECO:0007669"/>
    <property type="project" value="TreeGrafter"/>
</dbReference>
<keyword evidence="1" id="KW-0436">Ligase</keyword>
<sequence length="148" mass="17033">SEFGTTTGRPRRVGWFDIPALRYSLLLNDVDFIALTKLDTLGMLDRIGIGYAYTLNDEPLAHFPKDFRTLEKVTVEYREAQPWGKLGDEILEEVRKKGMAGFPRELREYIGLVEKLSGFPVKIISFGSRREMTFDRSELSPRNMDQVI</sequence>
<evidence type="ECO:0000313" key="1">
    <source>
        <dbReference type="EMBL" id="EQD51722.1"/>
    </source>
</evidence>
<dbReference type="Pfam" id="PF00709">
    <property type="entry name" value="Adenylsucc_synt"/>
    <property type="match status" value="1"/>
</dbReference>
<proteinExistence type="inferred from homology"/>
<reference evidence="1" key="2">
    <citation type="journal article" date="2014" name="ISME J.">
        <title>Microbial stratification in low pH oxic and suboxic macroscopic growths along an acid mine drainage.</title>
        <authorList>
            <person name="Mendez-Garcia C."/>
            <person name="Mesa V."/>
            <person name="Sprenger R.R."/>
            <person name="Richter M."/>
            <person name="Diez M.S."/>
            <person name="Solano J."/>
            <person name="Bargiela R."/>
            <person name="Golyshina O.V."/>
            <person name="Manteca A."/>
            <person name="Ramos J.L."/>
            <person name="Gallego J.R."/>
            <person name="Llorente I."/>
            <person name="Martins Dos Santos V.A."/>
            <person name="Jensen O.N."/>
            <person name="Pelaez A.I."/>
            <person name="Sanchez J."/>
            <person name="Ferrer M."/>
        </authorList>
    </citation>
    <scope>NUCLEOTIDE SEQUENCE</scope>
</reference>
<dbReference type="GO" id="GO:0046040">
    <property type="term" value="P:IMP metabolic process"/>
    <property type="evidence" value="ECO:0007669"/>
    <property type="project" value="TreeGrafter"/>
</dbReference>
<name>T1A3Z8_9ZZZZ</name>
<dbReference type="PANTHER" id="PTHR11846">
    <property type="entry name" value="ADENYLOSUCCINATE SYNTHETASE"/>
    <property type="match status" value="1"/>
</dbReference>
<dbReference type="InterPro" id="IPR042111">
    <property type="entry name" value="Adenylosuccinate_synth_dom3"/>
</dbReference>
<comment type="caution">
    <text evidence="1">The sequence shown here is derived from an EMBL/GenBank/DDBJ whole genome shotgun (WGS) entry which is preliminary data.</text>
</comment>
<protein>
    <submittedName>
        <fullName evidence="1">Adenylosuccinate synthetase</fullName>
        <ecNumber evidence="1">6.3.4.4</ecNumber>
    </submittedName>
</protein>
<dbReference type="GO" id="GO:0000166">
    <property type="term" value="F:nucleotide binding"/>
    <property type="evidence" value="ECO:0007669"/>
    <property type="project" value="InterPro"/>
</dbReference>